<organism evidence="2 3">
    <name type="scientific">Fictibacillus macauensis ZFHKF-1</name>
    <dbReference type="NCBI Taxonomy" id="1196324"/>
    <lineage>
        <taxon>Bacteria</taxon>
        <taxon>Bacillati</taxon>
        <taxon>Bacillota</taxon>
        <taxon>Bacilli</taxon>
        <taxon>Bacillales</taxon>
        <taxon>Fictibacillaceae</taxon>
        <taxon>Fictibacillus</taxon>
    </lineage>
</organism>
<evidence type="ECO:0000313" key="3">
    <source>
        <dbReference type="Proteomes" id="UP000004080"/>
    </source>
</evidence>
<dbReference type="Proteomes" id="UP000004080">
    <property type="component" value="Unassembled WGS sequence"/>
</dbReference>
<keyword evidence="3" id="KW-1185">Reference proteome</keyword>
<name>I8ADU9_9BACL</name>
<evidence type="ECO:0000256" key="1">
    <source>
        <dbReference type="SAM" id="Phobius"/>
    </source>
</evidence>
<keyword evidence="1" id="KW-1133">Transmembrane helix</keyword>
<feature type="transmembrane region" description="Helical" evidence="1">
    <location>
        <begin position="119"/>
        <end position="140"/>
    </location>
</feature>
<dbReference type="AlphaFoldDB" id="I8ADU9"/>
<dbReference type="EMBL" id="AKKV01000046">
    <property type="protein sequence ID" value="EIT83767.1"/>
    <property type="molecule type" value="Genomic_DNA"/>
</dbReference>
<feature type="transmembrane region" description="Helical" evidence="1">
    <location>
        <begin position="200"/>
        <end position="219"/>
    </location>
</feature>
<evidence type="ECO:0000313" key="2">
    <source>
        <dbReference type="EMBL" id="EIT83767.1"/>
    </source>
</evidence>
<sequence>MELYKKTFLIVKNNPMLYVVMLILFGIGLVFAFGWTLILMFYYGALLVDGLGEIAQEVDGSIPDLPMISPGFLIVMSVLFVCMYGVVLYLQAGLFRMCKEVIDGQKVRVGLLFTGGAPYFGRIMMLLGILILPLVGLLILAKPVLLDSLHDGMDYAKVGIFLVLVLLVVLLTLGLLAIVIDHVPFRKAWYTGFTLRGGYLTFFLFLLVYTALFLFVAWIGRFDLIGGLLNFVLSLFLYVYVLVWYVQFYLRYRKSE</sequence>
<proteinExistence type="predicted"/>
<comment type="caution">
    <text evidence="2">The sequence shown here is derived from an EMBL/GenBank/DDBJ whole genome shotgun (WGS) entry which is preliminary data.</text>
</comment>
<reference evidence="2 3" key="1">
    <citation type="journal article" date="2012" name="J. Bacteriol.">
        <title>Genome of Bacillus macauensis ZFHKF-1, a Long-Chain-Forming Bacterium.</title>
        <authorList>
            <person name="Cai L."/>
            <person name="Zhang T."/>
        </authorList>
    </citation>
    <scope>NUCLEOTIDE SEQUENCE [LARGE SCALE GENOMIC DNA]</scope>
    <source>
        <strain evidence="2 3">ZFHKF-1</strain>
    </source>
</reference>
<accession>I8ADU9</accession>
<feature type="transmembrane region" description="Helical" evidence="1">
    <location>
        <begin position="16"/>
        <end position="43"/>
    </location>
</feature>
<gene>
    <name evidence="2" type="ORF">A374_18796</name>
</gene>
<keyword evidence="1" id="KW-0472">Membrane</keyword>
<dbReference type="STRING" id="1196324.A374_18796"/>
<feature type="transmembrane region" description="Helical" evidence="1">
    <location>
        <begin position="160"/>
        <end position="180"/>
    </location>
</feature>
<keyword evidence="1" id="KW-0812">Transmembrane</keyword>
<protein>
    <submittedName>
        <fullName evidence="2">Uncharacterized protein</fullName>
    </submittedName>
</protein>
<dbReference type="PATRIC" id="fig|1196324.3.peg.3826"/>
<feature type="transmembrane region" description="Helical" evidence="1">
    <location>
        <begin position="72"/>
        <end position="98"/>
    </location>
</feature>
<dbReference type="RefSeq" id="WP_007203826.1">
    <property type="nucleotide sequence ID" value="NZ_AKKV01000046.1"/>
</dbReference>
<feature type="transmembrane region" description="Helical" evidence="1">
    <location>
        <begin position="225"/>
        <end position="246"/>
    </location>
</feature>